<evidence type="ECO:0000256" key="5">
    <source>
        <dbReference type="SAM" id="Phobius"/>
    </source>
</evidence>
<proteinExistence type="predicted"/>
<gene>
    <name evidence="6" type="ORF">RB602_09780</name>
</gene>
<dbReference type="InterPro" id="IPR003825">
    <property type="entry name" value="Colicin-V_CvpA"/>
</dbReference>
<protein>
    <submittedName>
        <fullName evidence="6">CvpA family protein</fullName>
    </submittedName>
</protein>
<dbReference type="PANTHER" id="PTHR36926:SF1">
    <property type="entry name" value="COLICIN V PRODUCTION PROTEIN"/>
    <property type="match status" value="1"/>
</dbReference>
<dbReference type="AlphaFoldDB" id="A0AA97F510"/>
<feature type="transmembrane region" description="Helical" evidence="5">
    <location>
        <begin position="28"/>
        <end position="44"/>
    </location>
</feature>
<dbReference type="PANTHER" id="PTHR36926">
    <property type="entry name" value="COLICIN V PRODUCTION PROTEIN"/>
    <property type="match status" value="1"/>
</dbReference>
<reference evidence="6 7" key="1">
    <citation type="submission" date="2023-10" db="EMBL/GenBank/DDBJ databases">
        <title>Complete genome sequence of a Sphingomonadaceae bacterium.</title>
        <authorList>
            <person name="Yan C."/>
        </authorList>
    </citation>
    <scope>NUCLEOTIDE SEQUENCE [LARGE SCALE GENOMIC DNA]</scope>
    <source>
        <strain evidence="6 7">SCSIO 66989</strain>
    </source>
</reference>
<comment type="subcellular location">
    <subcellularLocation>
        <location evidence="1">Membrane</location>
        <topology evidence="1">Multi-pass membrane protein</topology>
    </subcellularLocation>
</comment>
<evidence type="ECO:0000313" key="6">
    <source>
        <dbReference type="EMBL" id="WOE74143.1"/>
    </source>
</evidence>
<dbReference type="InterPro" id="IPR052719">
    <property type="entry name" value="CvpA-like"/>
</dbReference>
<evidence type="ECO:0000256" key="2">
    <source>
        <dbReference type="ARBA" id="ARBA00022692"/>
    </source>
</evidence>
<dbReference type="EMBL" id="CP136594">
    <property type="protein sequence ID" value="WOE74143.1"/>
    <property type="molecule type" value="Genomic_DNA"/>
</dbReference>
<keyword evidence="2 5" id="KW-0812">Transmembrane</keyword>
<dbReference type="KEGG" id="acoa:RB602_09780"/>
<keyword evidence="4 5" id="KW-0472">Membrane</keyword>
<dbReference type="GO" id="GO:0016020">
    <property type="term" value="C:membrane"/>
    <property type="evidence" value="ECO:0007669"/>
    <property type="project" value="UniProtKB-SubCell"/>
</dbReference>
<feature type="transmembrane region" description="Helical" evidence="5">
    <location>
        <begin position="6"/>
        <end position="21"/>
    </location>
</feature>
<feature type="transmembrane region" description="Helical" evidence="5">
    <location>
        <begin position="103"/>
        <end position="124"/>
    </location>
</feature>
<sequence>MTIFDILVLSVMAIAAIAGLFRGLLEQLLSLGALLVAVVLIGFAHEPATEYLATMTTSETGASLLAYMALFLIGYFGLRWIARRTGQRSRESFLGPIDRVLGFGFGIIKGLLISTVVFLLIILVHEYAYATRERPEWLTEGRTYPLLNACGDLIVDYLAERQSTLG</sequence>
<keyword evidence="7" id="KW-1185">Reference proteome</keyword>
<accession>A0AA97F510</accession>
<evidence type="ECO:0000313" key="7">
    <source>
        <dbReference type="Proteomes" id="UP001302429"/>
    </source>
</evidence>
<organism evidence="6 7">
    <name type="scientific">Alterisphingorhabdus coralli</name>
    <dbReference type="NCBI Taxonomy" id="3071408"/>
    <lineage>
        <taxon>Bacteria</taxon>
        <taxon>Pseudomonadati</taxon>
        <taxon>Pseudomonadota</taxon>
        <taxon>Alphaproteobacteria</taxon>
        <taxon>Sphingomonadales</taxon>
        <taxon>Sphingomonadaceae</taxon>
        <taxon>Alterisphingorhabdus (ex Yan et al. 2024)</taxon>
    </lineage>
</organism>
<feature type="transmembrane region" description="Helical" evidence="5">
    <location>
        <begin position="64"/>
        <end position="82"/>
    </location>
</feature>
<evidence type="ECO:0000256" key="3">
    <source>
        <dbReference type="ARBA" id="ARBA00022989"/>
    </source>
</evidence>
<dbReference type="Pfam" id="PF02674">
    <property type="entry name" value="Colicin_V"/>
    <property type="match status" value="1"/>
</dbReference>
<evidence type="ECO:0000256" key="4">
    <source>
        <dbReference type="ARBA" id="ARBA00023136"/>
    </source>
</evidence>
<name>A0AA97F510_9SPHN</name>
<dbReference type="RefSeq" id="WP_317080375.1">
    <property type="nucleotide sequence ID" value="NZ_CP136594.1"/>
</dbReference>
<dbReference type="Proteomes" id="UP001302429">
    <property type="component" value="Chromosome"/>
</dbReference>
<evidence type="ECO:0000256" key="1">
    <source>
        <dbReference type="ARBA" id="ARBA00004141"/>
    </source>
</evidence>
<keyword evidence="3 5" id="KW-1133">Transmembrane helix</keyword>
<dbReference type="GO" id="GO:0009403">
    <property type="term" value="P:toxin biosynthetic process"/>
    <property type="evidence" value="ECO:0007669"/>
    <property type="project" value="InterPro"/>
</dbReference>